<sequence>MDFVIEESQLACMFLADLPPFFELLIVSLEGHYADENENKLNLQIAMRRVLESDLRRTKVRPQPGQEHALFMKGIPAKHKNETKPANKKKGNFKGKERRCFMCHNTEHMFKNYPIKAQVKGLKIMETANVAEEETKQAGESALMMIDEWSLMARRDSPIRRKRDSGDHTTINNDSDEEKAQLETK</sequence>
<dbReference type="Proteomes" id="UP001162992">
    <property type="component" value="Chromosome 23"/>
</dbReference>
<name>A0ACC2ABD1_DIPCM</name>
<comment type="caution">
    <text evidence="1">The sequence shown here is derived from an EMBL/GenBank/DDBJ whole genome shotgun (WGS) entry which is preliminary data.</text>
</comment>
<evidence type="ECO:0000313" key="1">
    <source>
        <dbReference type="EMBL" id="KAJ7514845.1"/>
    </source>
</evidence>
<protein>
    <submittedName>
        <fullName evidence="1">Uncharacterized protein</fullName>
    </submittedName>
</protein>
<keyword evidence="2" id="KW-1185">Reference proteome</keyword>
<evidence type="ECO:0000313" key="2">
    <source>
        <dbReference type="Proteomes" id="UP001162992"/>
    </source>
</evidence>
<organism evidence="1 2">
    <name type="scientific">Diphasiastrum complanatum</name>
    <name type="common">Issler's clubmoss</name>
    <name type="synonym">Lycopodium complanatum</name>
    <dbReference type="NCBI Taxonomy" id="34168"/>
    <lineage>
        <taxon>Eukaryota</taxon>
        <taxon>Viridiplantae</taxon>
        <taxon>Streptophyta</taxon>
        <taxon>Embryophyta</taxon>
        <taxon>Tracheophyta</taxon>
        <taxon>Lycopodiopsida</taxon>
        <taxon>Lycopodiales</taxon>
        <taxon>Lycopodiaceae</taxon>
        <taxon>Lycopodioideae</taxon>
        <taxon>Diphasiastrum</taxon>
    </lineage>
</organism>
<dbReference type="EMBL" id="CM055114">
    <property type="protein sequence ID" value="KAJ7514845.1"/>
    <property type="molecule type" value="Genomic_DNA"/>
</dbReference>
<accession>A0ACC2ABD1</accession>
<proteinExistence type="predicted"/>
<gene>
    <name evidence="1" type="ORF">O6H91_23G062500</name>
</gene>
<reference evidence="2" key="1">
    <citation type="journal article" date="2024" name="Proc. Natl. Acad. Sci. U.S.A.">
        <title>Extraordinary preservation of gene collinearity over three hundred million years revealed in homosporous lycophytes.</title>
        <authorList>
            <person name="Li C."/>
            <person name="Wickell D."/>
            <person name="Kuo L.Y."/>
            <person name="Chen X."/>
            <person name="Nie B."/>
            <person name="Liao X."/>
            <person name="Peng D."/>
            <person name="Ji J."/>
            <person name="Jenkins J."/>
            <person name="Williams M."/>
            <person name="Shu S."/>
            <person name="Plott C."/>
            <person name="Barry K."/>
            <person name="Rajasekar S."/>
            <person name="Grimwood J."/>
            <person name="Han X."/>
            <person name="Sun S."/>
            <person name="Hou Z."/>
            <person name="He W."/>
            <person name="Dai G."/>
            <person name="Sun C."/>
            <person name="Schmutz J."/>
            <person name="Leebens-Mack J.H."/>
            <person name="Li F.W."/>
            <person name="Wang L."/>
        </authorList>
    </citation>
    <scope>NUCLEOTIDE SEQUENCE [LARGE SCALE GENOMIC DNA]</scope>
    <source>
        <strain evidence="2">cv. PW_Plant_1</strain>
    </source>
</reference>